<evidence type="ECO:0000313" key="4">
    <source>
        <dbReference type="EMBL" id="GGI75125.1"/>
    </source>
</evidence>
<sequence length="277" mass="29338">MSSRGGLWPGLYIMAAAALWSTIGVASVYSRNPIMLGLFRSLFASLVSLFIRRVFNKASVLTGIALGVLFSVYPLAAVTAGVGLAAFLLYTAPLWATLVALGMGERPSRRGVIGVSLVIIAIVLIGAQTIRGSISLIGVFLGLLSGISYGSYIALARRFAKAGDGADVSLGAMPYTLIITAPTAIAYSIMTSYWRPIVRPALWGVYLGIVTTVIPYRLFAMGVSRLRASTASVIATVEPVLAAIWGLLFFRQVPTALTLIAYALIITASIIVSFERV</sequence>
<dbReference type="Pfam" id="PF00892">
    <property type="entry name" value="EamA"/>
    <property type="match status" value="1"/>
</dbReference>
<reference evidence="4" key="2">
    <citation type="submission" date="2020-09" db="EMBL/GenBank/DDBJ databases">
        <authorList>
            <person name="Sun Q."/>
            <person name="Ohkuma M."/>
        </authorList>
    </citation>
    <scope>NUCLEOTIDE SEQUENCE</scope>
    <source>
        <strain evidence="4">JCM 11219</strain>
    </source>
</reference>
<feature type="transmembrane region" description="Helical" evidence="1">
    <location>
        <begin position="111"/>
        <end position="130"/>
    </location>
</feature>
<dbReference type="EMBL" id="BMNM01000003">
    <property type="protein sequence ID" value="GGI75125.1"/>
    <property type="molecule type" value="Genomic_DNA"/>
</dbReference>
<keyword evidence="1" id="KW-0472">Membrane</keyword>
<organism evidence="4 5">
    <name type="scientific">Vulcanisaeta souniana JCM 11219</name>
    <dbReference type="NCBI Taxonomy" id="1293586"/>
    <lineage>
        <taxon>Archaea</taxon>
        <taxon>Thermoproteota</taxon>
        <taxon>Thermoprotei</taxon>
        <taxon>Thermoproteales</taxon>
        <taxon>Thermoproteaceae</taxon>
        <taxon>Vulcanisaeta</taxon>
    </lineage>
</organism>
<name>A0A830EEJ9_9CREN</name>
<keyword evidence="1" id="KW-0812">Transmembrane</keyword>
<dbReference type="PANTHER" id="PTHR22911:SF79">
    <property type="entry name" value="MOBA-LIKE NTP TRANSFERASE DOMAIN-CONTAINING PROTEIN"/>
    <property type="match status" value="1"/>
</dbReference>
<feature type="transmembrane region" description="Helical" evidence="1">
    <location>
        <begin position="7"/>
        <end position="28"/>
    </location>
</feature>
<dbReference type="PANTHER" id="PTHR22911">
    <property type="entry name" value="ACYL-MALONYL CONDENSING ENZYME-RELATED"/>
    <property type="match status" value="1"/>
</dbReference>
<accession>A0A830EEJ9</accession>
<dbReference type="Proteomes" id="UP001060771">
    <property type="component" value="Chromosome"/>
</dbReference>
<feature type="transmembrane region" description="Helical" evidence="1">
    <location>
        <begin position="168"/>
        <end position="189"/>
    </location>
</feature>
<feature type="transmembrane region" description="Helical" evidence="1">
    <location>
        <begin position="58"/>
        <end position="76"/>
    </location>
</feature>
<dbReference type="RefSeq" id="WP_229709765.1">
    <property type="nucleotide sequence ID" value="NZ_AP026830.1"/>
</dbReference>
<feature type="transmembrane region" description="Helical" evidence="1">
    <location>
        <begin position="34"/>
        <end position="51"/>
    </location>
</feature>
<dbReference type="InterPro" id="IPR000620">
    <property type="entry name" value="EamA_dom"/>
</dbReference>
<reference evidence="6" key="3">
    <citation type="submission" date="2022-09" db="EMBL/GenBank/DDBJ databases">
        <title>Complete genome sequence of Vulcanisaeta souniana.</title>
        <authorList>
            <person name="Kato S."/>
            <person name="Itoh T."/>
            <person name="Ohkuma M."/>
        </authorList>
    </citation>
    <scope>NUCLEOTIDE SEQUENCE [LARGE SCALE GENOMIC DNA]</scope>
    <source>
        <strain evidence="6">JCM 11219</strain>
    </source>
</reference>
<reference evidence="3" key="4">
    <citation type="journal article" date="2023" name="Microbiol. Resour. Announc.">
        <title>Complete Genome Sequence of Vulcanisaeta souniana Strain IC-059, a Hyperthermophilic Archaeon Isolated from Hot Spring Water in Japan.</title>
        <authorList>
            <person name="Kato S."/>
            <person name="Itoh T."/>
            <person name="Wu L."/>
            <person name="Ma J."/>
            <person name="Ohkuma M."/>
        </authorList>
    </citation>
    <scope>NUCLEOTIDE SEQUENCE</scope>
    <source>
        <strain evidence="3">JCM 11219</strain>
    </source>
</reference>
<feature type="transmembrane region" description="Helical" evidence="1">
    <location>
        <begin position="82"/>
        <end position="104"/>
    </location>
</feature>
<reference evidence="4" key="1">
    <citation type="journal article" date="2014" name="Int. J. Syst. Evol. Microbiol.">
        <title>Complete genome sequence of Corynebacterium casei LMG S-19264T (=DSM 44701T), isolated from a smear-ripened cheese.</title>
        <authorList>
            <consortium name="US DOE Joint Genome Institute (JGI-PGF)"/>
            <person name="Walter F."/>
            <person name="Albersmeier A."/>
            <person name="Kalinowski J."/>
            <person name="Ruckert C."/>
        </authorList>
    </citation>
    <scope>NUCLEOTIDE SEQUENCE</scope>
    <source>
        <strain evidence="4">JCM 11219</strain>
    </source>
</reference>
<gene>
    <name evidence="4" type="ORF">GCM10007112_09900</name>
    <name evidence="3" type="ORF">Vsou_14720</name>
</gene>
<dbReference type="AlphaFoldDB" id="A0A830EEJ9"/>
<evidence type="ECO:0000313" key="6">
    <source>
        <dbReference type="Proteomes" id="UP001060771"/>
    </source>
</evidence>
<evidence type="ECO:0000259" key="2">
    <source>
        <dbReference type="Pfam" id="PF00892"/>
    </source>
</evidence>
<keyword evidence="1" id="KW-1133">Transmembrane helix</keyword>
<proteinExistence type="predicted"/>
<feature type="transmembrane region" description="Helical" evidence="1">
    <location>
        <begin position="201"/>
        <end position="219"/>
    </location>
</feature>
<feature type="transmembrane region" description="Helical" evidence="1">
    <location>
        <begin position="231"/>
        <end position="250"/>
    </location>
</feature>
<dbReference type="EMBL" id="AP026830">
    <property type="protein sequence ID" value="BDR92379.1"/>
    <property type="molecule type" value="Genomic_DNA"/>
</dbReference>
<evidence type="ECO:0000313" key="5">
    <source>
        <dbReference type="Proteomes" id="UP000657075"/>
    </source>
</evidence>
<dbReference type="GeneID" id="76207021"/>
<dbReference type="Proteomes" id="UP000657075">
    <property type="component" value="Unassembled WGS sequence"/>
</dbReference>
<dbReference type="SUPFAM" id="SSF103481">
    <property type="entry name" value="Multidrug resistance efflux transporter EmrE"/>
    <property type="match status" value="2"/>
</dbReference>
<feature type="transmembrane region" description="Helical" evidence="1">
    <location>
        <begin position="136"/>
        <end position="156"/>
    </location>
</feature>
<dbReference type="GO" id="GO:0016020">
    <property type="term" value="C:membrane"/>
    <property type="evidence" value="ECO:0007669"/>
    <property type="project" value="InterPro"/>
</dbReference>
<feature type="transmembrane region" description="Helical" evidence="1">
    <location>
        <begin position="256"/>
        <end position="274"/>
    </location>
</feature>
<protein>
    <submittedName>
        <fullName evidence="4">EamA family transporter</fullName>
    </submittedName>
</protein>
<evidence type="ECO:0000256" key="1">
    <source>
        <dbReference type="SAM" id="Phobius"/>
    </source>
</evidence>
<keyword evidence="6" id="KW-1185">Reference proteome</keyword>
<dbReference type="InterPro" id="IPR037185">
    <property type="entry name" value="EmrE-like"/>
</dbReference>
<evidence type="ECO:0000313" key="3">
    <source>
        <dbReference type="EMBL" id="BDR92379.1"/>
    </source>
</evidence>
<feature type="domain" description="EamA" evidence="2">
    <location>
        <begin position="137"/>
        <end position="273"/>
    </location>
</feature>